<evidence type="ECO:0000259" key="2">
    <source>
        <dbReference type="Pfam" id="PF25893"/>
    </source>
</evidence>
<evidence type="ECO:0000313" key="4">
    <source>
        <dbReference type="Proteomes" id="UP001580407"/>
    </source>
</evidence>
<dbReference type="Pfam" id="PF25893">
    <property type="entry name" value="HH_CzcB"/>
    <property type="match status" value="1"/>
</dbReference>
<feature type="domain" description="CzcB-like alpha-helical hairpin" evidence="2">
    <location>
        <begin position="176"/>
        <end position="231"/>
    </location>
</feature>
<dbReference type="SUPFAM" id="SSF111369">
    <property type="entry name" value="HlyD-like secretion proteins"/>
    <property type="match status" value="1"/>
</dbReference>
<name>A0ABV5B598_9BACL</name>
<feature type="coiled-coil region" evidence="1">
    <location>
        <begin position="259"/>
        <end position="322"/>
    </location>
</feature>
<dbReference type="Gene3D" id="2.40.50.100">
    <property type="match status" value="1"/>
</dbReference>
<gene>
    <name evidence="3" type="ORF">ACE3NQ_08005</name>
</gene>
<dbReference type="RefSeq" id="WP_375524646.1">
    <property type="nucleotide sequence ID" value="NZ_JBHILM010000007.1"/>
</dbReference>
<dbReference type="EMBL" id="JBHILM010000007">
    <property type="protein sequence ID" value="MFB5680848.1"/>
    <property type="molecule type" value="Genomic_DNA"/>
</dbReference>
<evidence type="ECO:0000256" key="1">
    <source>
        <dbReference type="SAM" id="Coils"/>
    </source>
</evidence>
<dbReference type="SUPFAM" id="SSF56954">
    <property type="entry name" value="Outer membrane efflux proteins (OEP)"/>
    <property type="match status" value="1"/>
</dbReference>
<proteinExistence type="predicted"/>
<dbReference type="Proteomes" id="UP001580407">
    <property type="component" value="Unassembled WGS sequence"/>
</dbReference>
<organism evidence="3 4">
    <name type="scientific">Paenibacillus terreus</name>
    <dbReference type="NCBI Taxonomy" id="1387834"/>
    <lineage>
        <taxon>Bacteria</taxon>
        <taxon>Bacillati</taxon>
        <taxon>Bacillota</taxon>
        <taxon>Bacilli</taxon>
        <taxon>Bacillales</taxon>
        <taxon>Paenibacillaceae</taxon>
        <taxon>Paenibacillus</taxon>
    </lineage>
</organism>
<comment type="caution">
    <text evidence="3">The sequence shown here is derived from an EMBL/GenBank/DDBJ whole genome shotgun (WGS) entry which is preliminary data.</text>
</comment>
<dbReference type="PANTHER" id="PTHR30469">
    <property type="entry name" value="MULTIDRUG RESISTANCE PROTEIN MDTA"/>
    <property type="match status" value="1"/>
</dbReference>
<dbReference type="Gene3D" id="1.20.1600.10">
    <property type="entry name" value="Outer membrane efflux proteins (OEP)"/>
    <property type="match status" value="1"/>
</dbReference>
<protein>
    <submittedName>
        <fullName evidence="3">HlyD family secretion protein</fullName>
    </submittedName>
</protein>
<evidence type="ECO:0000313" key="3">
    <source>
        <dbReference type="EMBL" id="MFB5680848.1"/>
    </source>
</evidence>
<sequence>MLKKFIPYILLVVALGTGGILMAMSGKDAVSMAAQEKDTLLAADTVNASFQGVGGKVSTINVKEEQRVKKGDVLMTLDPVDKDLEIVKLKSQIAQMDVQIDQAKGSLNIQSDKITESEKQAQLDIQAAQTAESQVNQGARAEDIRQQQLAVASAKQSAENALTAVETAKQNVEIAKKTVTSRQKSLDLAQTSYNRVKALKESGVATQADLDKAQNDLDSAKIALETARGQLEIANASVATASKQADIAQNAVAQQQASLEKMQAGATAEEREQARLKTEKAKEALNQTSQSRDEVENGKYNVNLLVKQKEALQVQLKSLQLQRDRTVLKAPVDGKVTRVVPKLGENVSAGSTVIMIETDELYYDLYVGEEDVAKFQAGSKVTSHIVALKQDVEGTVEYVTSAPQYTNMRMSRDKGQSDTSSFQVRVRVPRTENLLPGMTVEVQVDESAD</sequence>
<feature type="coiled-coil region" evidence="1">
    <location>
        <begin position="151"/>
        <end position="178"/>
    </location>
</feature>
<keyword evidence="4" id="KW-1185">Reference proteome</keyword>
<dbReference type="InterPro" id="IPR058648">
    <property type="entry name" value="HH_CzcB-like"/>
</dbReference>
<reference evidence="3 4" key="1">
    <citation type="submission" date="2024-09" db="EMBL/GenBank/DDBJ databases">
        <authorList>
            <person name="Ruan L."/>
        </authorList>
    </citation>
    <scope>NUCLEOTIDE SEQUENCE [LARGE SCALE GENOMIC DNA]</scope>
    <source>
        <strain evidence="3 4">D33</strain>
    </source>
</reference>
<accession>A0ABV5B598</accession>
<dbReference type="Gene3D" id="2.40.30.170">
    <property type="match status" value="1"/>
</dbReference>
<keyword evidence="1" id="KW-0175">Coiled coil</keyword>